<dbReference type="SUPFAM" id="SSF75420">
    <property type="entry name" value="YhbC-like, N-terminal domain"/>
    <property type="match status" value="1"/>
</dbReference>
<proteinExistence type="inferred from homology"/>
<comment type="similarity">
    <text evidence="3">Belongs to the RimP family.</text>
</comment>
<evidence type="ECO:0000259" key="5">
    <source>
        <dbReference type="Pfam" id="PF17384"/>
    </source>
</evidence>
<comment type="caution">
    <text evidence="6">The sequence shown here is derived from an EMBL/GenBank/DDBJ whole genome shotgun (WGS) entry which is preliminary data.</text>
</comment>
<evidence type="ECO:0000256" key="1">
    <source>
        <dbReference type="ARBA" id="ARBA00022490"/>
    </source>
</evidence>
<dbReference type="NCBIfam" id="NF000930">
    <property type="entry name" value="PRK00092.2-2"/>
    <property type="match status" value="1"/>
</dbReference>
<organism evidence="6 7">
    <name type="scientific">Nonomuraea helvata</name>
    <dbReference type="NCBI Taxonomy" id="37484"/>
    <lineage>
        <taxon>Bacteria</taxon>
        <taxon>Bacillati</taxon>
        <taxon>Actinomycetota</taxon>
        <taxon>Actinomycetes</taxon>
        <taxon>Streptosporangiales</taxon>
        <taxon>Streptosporangiaceae</taxon>
        <taxon>Nonomuraea</taxon>
    </lineage>
</organism>
<evidence type="ECO:0000313" key="7">
    <source>
        <dbReference type="Proteomes" id="UP001589532"/>
    </source>
</evidence>
<comment type="subcellular location">
    <subcellularLocation>
        <location evidence="3">Cytoplasm</location>
    </subcellularLocation>
</comment>
<keyword evidence="7" id="KW-1185">Reference proteome</keyword>
<dbReference type="Pfam" id="PF02576">
    <property type="entry name" value="RimP_N"/>
    <property type="match status" value="1"/>
</dbReference>
<dbReference type="Gene3D" id="3.30.300.70">
    <property type="entry name" value="RimP-like superfamily, N-terminal"/>
    <property type="match status" value="1"/>
</dbReference>
<sequence length="161" mass="17465">MGSASPRDHLIKLLEPVVSAEGLDLEDITVTQAGKRRLLRVIVDRDGGVSLDDVAEVSQAVSTALDGDDSMGQSAYTLEVSSPGVDRPLTEPRHWRRAAKRLVKAETKDGAVVEGRIVAADEAGVDLDVEGSVRRLDYEDLTRGRVQVEFRRIDDVDGDEG</sequence>
<dbReference type="PANTHER" id="PTHR33867:SF1">
    <property type="entry name" value="RIBOSOME MATURATION FACTOR RIMP"/>
    <property type="match status" value="1"/>
</dbReference>
<dbReference type="RefSeq" id="WP_344986549.1">
    <property type="nucleotide sequence ID" value="NZ_BAAAXV010000001.1"/>
</dbReference>
<dbReference type="InterPro" id="IPR035956">
    <property type="entry name" value="RimP_N_sf"/>
</dbReference>
<dbReference type="HAMAP" id="MF_01077">
    <property type="entry name" value="RimP"/>
    <property type="match status" value="1"/>
</dbReference>
<dbReference type="Pfam" id="PF17384">
    <property type="entry name" value="DUF150_C"/>
    <property type="match status" value="1"/>
</dbReference>
<evidence type="ECO:0000259" key="4">
    <source>
        <dbReference type="Pfam" id="PF02576"/>
    </source>
</evidence>
<evidence type="ECO:0000313" key="6">
    <source>
        <dbReference type="EMBL" id="MFB9621469.1"/>
    </source>
</evidence>
<dbReference type="InterPro" id="IPR028989">
    <property type="entry name" value="RimP_N"/>
</dbReference>
<accession>A0ABV5RPX5</accession>
<dbReference type="InterPro" id="IPR028998">
    <property type="entry name" value="RimP_C"/>
</dbReference>
<protein>
    <recommendedName>
        <fullName evidence="3">Ribosome maturation factor RimP</fullName>
    </recommendedName>
</protein>
<evidence type="ECO:0000256" key="2">
    <source>
        <dbReference type="ARBA" id="ARBA00022517"/>
    </source>
</evidence>
<dbReference type="PANTHER" id="PTHR33867">
    <property type="entry name" value="RIBOSOME MATURATION FACTOR RIMP"/>
    <property type="match status" value="1"/>
</dbReference>
<name>A0ABV5RPX5_9ACTN</name>
<feature type="domain" description="Ribosome maturation factor RimP N-terminal" evidence="4">
    <location>
        <begin position="13"/>
        <end position="86"/>
    </location>
</feature>
<dbReference type="InterPro" id="IPR003728">
    <property type="entry name" value="Ribosome_maturation_RimP"/>
</dbReference>
<dbReference type="EMBL" id="JBHMBW010000001">
    <property type="protein sequence ID" value="MFB9621469.1"/>
    <property type="molecule type" value="Genomic_DNA"/>
</dbReference>
<reference evidence="6 7" key="1">
    <citation type="submission" date="2024-09" db="EMBL/GenBank/DDBJ databases">
        <authorList>
            <person name="Sun Q."/>
            <person name="Mori K."/>
        </authorList>
    </citation>
    <scope>NUCLEOTIDE SEQUENCE [LARGE SCALE GENOMIC DNA]</scope>
    <source>
        <strain evidence="6 7">JCM 3143</strain>
    </source>
</reference>
<gene>
    <name evidence="3 6" type="primary">rimP</name>
    <name evidence="6" type="ORF">ACFFSA_00100</name>
</gene>
<evidence type="ECO:0000256" key="3">
    <source>
        <dbReference type="HAMAP-Rule" id="MF_01077"/>
    </source>
</evidence>
<keyword evidence="1 3" id="KW-0963">Cytoplasm</keyword>
<dbReference type="Proteomes" id="UP001589532">
    <property type="component" value="Unassembled WGS sequence"/>
</dbReference>
<dbReference type="CDD" id="cd01734">
    <property type="entry name" value="YlxS_C"/>
    <property type="match status" value="1"/>
</dbReference>
<keyword evidence="2 3" id="KW-0690">Ribosome biogenesis</keyword>
<feature type="domain" description="Ribosome maturation factor RimP C-terminal" evidence="5">
    <location>
        <begin position="89"/>
        <end position="150"/>
    </location>
</feature>
<comment type="function">
    <text evidence="3">Required for maturation of 30S ribosomal subunits.</text>
</comment>